<keyword evidence="3" id="KW-1185">Reference proteome</keyword>
<evidence type="ECO:0000313" key="2">
    <source>
        <dbReference type="EMBL" id="GAA4412217.1"/>
    </source>
</evidence>
<evidence type="ECO:0000256" key="1">
    <source>
        <dbReference type="SAM" id="Phobius"/>
    </source>
</evidence>
<keyword evidence="1" id="KW-0812">Transmembrane</keyword>
<comment type="caution">
    <text evidence="2">The sequence shown here is derived from an EMBL/GenBank/DDBJ whole genome shotgun (WGS) entry which is preliminary data.</text>
</comment>
<name>A0ABP8KP20_9MICO</name>
<evidence type="ECO:0000313" key="3">
    <source>
        <dbReference type="Proteomes" id="UP001500945"/>
    </source>
</evidence>
<feature type="transmembrane region" description="Helical" evidence="1">
    <location>
        <begin position="7"/>
        <end position="28"/>
    </location>
</feature>
<sequence>MDTTRIAVIAAASAVVSWALKGVAIWAAGGPGNSPLEGPLFFIGLVCFVVAVCSFAMSVVGRPEWWAKGAAVAGAVITVAAFAMVSGLAVDQLATTAHWVWGEITLWLPALAVLAGSSRYASRQSMRTA</sequence>
<gene>
    <name evidence="2" type="ORF">GCM10023168_33850</name>
</gene>
<reference evidence="3" key="1">
    <citation type="journal article" date="2019" name="Int. J. Syst. Evol. Microbiol.">
        <title>The Global Catalogue of Microorganisms (GCM) 10K type strain sequencing project: providing services to taxonomists for standard genome sequencing and annotation.</title>
        <authorList>
            <consortium name="The Broad Institute Genomics Platform"/>
            <consortium name="The Broad Institute Genome Sequencing Center for Infectious Disease"/>
            <person name="Wu L."/>
            <person name="Ma J."/>
        </authorList>
    </citation>
    <scope>NUCLEOTIDE SEQUENCE [LARGE SCALE GENOMIC DNA]</scope>
    <source>
        <strain evidence="3">JCM 17809</strain>
    </source>
</reference>
<dbReference type="Proteomes" id="UP001500945">
    <property type="component" value="Unassembled WGS sequence"/>
</dbReference>
<feature type="transmembrane region" description="Helical" evidence="1">
    <location>
        <begin position="40"/>
        <end position="60"/>
    </location>
</feature>
<keyword evidence="1" id="KW-1133">Transmembrane helix</keyword>
<keyword evidence="1" id="KW-0472">Membrane</keyword>
<organism evidence="2 3">
    <name type="scientific">Fodinibacter luteus</name>
    <dbReference type="NCBI Taxonomy" id="552064"/>
    <lineage>
        <taxon>Bacteria</taxon>
        <taxon>Bacillati</taxon>
        <taxon>Actinomycetota</taxon>
        <taxon>Actinomycetes</taxon>
        <taxon>Micrococcales</taxon>
        <taxon>Intrasporangiaceae</taxon>
        <taxon>Fodinibacter (ex Wang et al. 2009)</taxon>
    </lineage>
</organism>
<feature type="transmembrane region" description="Helical" evidence="1">
    <location>
        <begin position="96"/>
        <end position="117"/>
    </location>
</feature>
<feature type="transmembrane region" description="Helical" evidence="1">
    <location>
        <begin position="72"/>
        <end position="90"/>
    </location>
</feature>
<protein>
    <submittedName>
        <fullName evidence="2">Uncharacterized protein</fullName>
    </submittedName>
</protein>
<proteinExistence type="predicted"/>
<dbReference type="RefSeq" id="WP_345208147.1">
    <property type="nucleotide sequence ID" value="NZ_BAABGM010000024.1"/>
</dbReference>
<dbReference type="EMBL" id="BAABGM010000024">
    <property type="protein sequence ID" value="GAA4412217.1"/>
    <property type="molecule type" value="Genomic_DNA"/>
</dbReference>
<accession>A0ABP8KP20</accession>